<sequence>MTTIPHEMFESANNSFFEENENILYETNILKQQWVSSQIWIYEKHDRNKDIIHANNTIEQMKYV</sequence>
<name>K2G9W9_9BACT</name>
<comment type="caution">
    <text evidence="1">The sequence shown here is derived from an EMBL/GenBank/DDBJ whole genome shotgun (WGS) entry which is preliminary data.</text>
</comment>
<protein>
    <submittedName>
        <fullName evidence="1">Uncharacterized protein</fullName>
    </submittedName>
</protein>
<reference evidence="1" key="1">
    <citation type="journal article" date="2012" name="Science">
        <title>Fermentation, hydrogen, and sulfur metabolism in multiple uncultivated bacterial phyla.</title>
        <authorList>
            <person name="Wrighton K.C."/>
            <person name="Thomas B.C."/>
            <person name="Sharon I."/>
            <person name="Miller C.S."/>
            <person name="Castelle C.J."/>
            <person name="VerBerkmoes N.C."/>
            <person name="Wilkins M.J."/>
            <person name="Hettich R.L."/>
            <person name="Lipton M.S."/>
            <person name="Williams K.H."/>
            <person name="Long P.E."/>
            <person name="Banfield J.F."/>
        </authorList>
    </citation>
    <scope>NUCLEOTIDE SEQUENCE [LARGE SCALE GENOMIC DNA]</scope>
</reference>
<organism evidence="1">
    <name type="scientific">uncultured bacterium</name>
    <name type="common">gcode 4</name>
    <dbReference type="NCBI Taxonomy" id="1234023"/>
    <lineage>
        <taxon>Bacteria</taxon>
        <taxon>environmental samples</taxon>
    </lineage>
</organism>
<accession>K2G9W9</accession>
<proteinExistence type="predicted"/>
<dbReference type="AlphaFoldDB" id="K2G9W9"/>
<gene>
    <name evidence="1" type="ORF">ACD_4C00101G0001</name>
</gene>
<dbReference type="EMBL" id="AMFJ01000617">
    <property type="protein sequence ID" value="EKE26964.1"/>
    <property type="molecule type" value="Genomic_DNA"/>
</dbReference>
<evidence type="ECO:0000313" key="1">
    <source>
        <dbReference type="EMBL" id="EKE26964.1"/>
    </source>
</evidence>